<dbReference type="HOGENOM" id="CLU_049301_19_2_11"/>
<dbReference type="Proteomes" id="UP000009154">
    <property type="component" value="Chromosome"/>
</dbReference>
<dbReference type="PRINTS" id="PR01438">
    <property type="entry name" value="UNVRSLSTRESS"/>
</dbReference>
<reference evidence="3 4" key="1">
    <citation type="journal article" date="2012" name="Appl. Environ. Microbiol.">
        <title>Involvement of two latex-clearing proteins during rubber degradation and insights into the subsequent degradation pathway revealed by the genome sequence of Gordonia polyisoprenivorans strain VH2.</title>
        <authorList>
            <person name="Hiessl S."/>
            <person name="Schuldes J."/>
            <person name="Thurmer A."/>
            <person name="Halbsguth T."/>
            <person name="Broker D."/>
            <person name="Angelov A."/>
            <person name="Liebl W."/>
            <person name="Daniel R."/>
            <person name="Steinbuchel A."/>
        </authorList>
    </citation>
    <scope>NUCLEOTIDE SEQUENCE [LARGE SCALE GENOMIC DNA]</scope>
    <source>
        <strain evidence="4">DSM 44266 / VH2</strain>
    </source>
</reference>
<evidence type="ECO:0000313" key="3">
    <source>
        <dbReference type="EMBL" id="AFA75473.1"/>
    </source>
</evidence>
<gene>
    <name evidence="3" type="ordered locus">GPOL_c44710</name>
</gene>
<dbReference type="Gene3D" id="3.40.50.620">
    <property type="entry name" value="HUPs"/>
    <property type="match status" value="1"/>
</dbReference>
<dbReference type="InterPro" id="IPR006016">
    <property type="entry name" value="UspA"/>
</dbReference>
<dbReference type="CDD" id="cd00293">
    <property type="entry name" value="USP-like"/>
    <property type="match status" value="1"/>
</dbReference>
<dbReference type="EMBL" id="CP003119">
    <property type="protein sequence ID" value="AFA75473.1"/>
    <property type="molecule type" value="Genomic_DNA"/>
</dbReference>
<sequence length="134" mass="14063">MNYIVLVNDRPEGDAALTWALTTVNALGHTASATVHVVAAGGADAPGSPNYVAPQRTDDLAARLRASGVTHEIHSGIDDPASIIVRLAEHHNADMVVIGIRHRSAAMKMLLGSYTQRILLDTPCPVVAVKAPAN</sequence>
<evidence type="ECO:0000313" key="4">
    <source>
        <dbReference type="Proteomes" id="UP000009154"/>
    </source>
</evidence>
<dbReference type="Pfam" id="PF00582">
    <property type="entry name" value="Usp"/>
    <property type="match status" value="1"/>
</dbReference>
<evidence type="ECO:0000259" key="2">
    <source>
        <dbReference type="Pfam" id="PF00582"/>
    </source>
</evidence>
<protein>
    <submittedName>
        <fullName evidence="3">Putative universal stress protein</fullName>
    </submittedName>
</protein>
<accession>H6MWR2</accession>
<dbReference type="KEGG" id="gpo:GPOL_c44710"/>
<name>H6MWR2_GORPV</name>
<dbReference type="InterPro" id="IPR014729">
    <property type="entry name" value="Rossmann-like_a/b/a_fold"/>
</dbReference>
<dbReference type="InterPro" id="IPR006015">
    <property type="entry name" value="Universal_stress_UspA"/>
</dbReference>
<dbReference type="eggNOG" id="COG0589">
    <property type="taxonomic scope" value="Bacteria"/>
</dbReference>
<dbReference type="PANTHER" id="PTHR46268">
    <property type="entry name" value="STRESS RESPONSE PROTEIN NHAX"/>
    <property type="match status" value="1"/>
</dbReference>
<organism evidence="3 4">
    <name type="scientific">Gordonia polyisoprenivorans (strain DSM 44266 / VH2)</name>
    <dbReference type="NCBI Taxonomy" id="1112204"/>
    <lineage>
        <taxon>Bacteria</taxon>
        <taxon>Bacillati</taxon>
        <taxon>Actinomycetota</taxon>
        <taxon>Actinomycetes</taxon>
        <taxon>Mycobacteriales</taxon>
        <taxon>Gordoniaceae</taxon>
        <taxon>Gordonia</taxon>
    </lineage>
</organism>
<feature type="domain" description="UspA" evidence="2">
    <location>
        <begin position="5"/>
        <end position="130"/>
    </location>
</feature>
<evidence type="ECO:0000256" key="1">
    <source>
        <dbReference type="ARBA" id="ARBA00008791"/>
    </source>
</evidence>
<dbReference type="PANTHER" id="PTHR46268:SF6">
    <property type="entry name" value="UNIVERSAL STRESS PROTEIN UP12"/>
    <property type="match status" value="1"/>
</dbReference>
<comment type="similarity">
    <text evidence="1">Belongs to the universal stress protein A family.</text>
</comment>
<dbReference type="AlphaFoldDB" id="H6MWR2"/>
<dbReference type="STRING" id="1112204.GPOL_c44710"/>
<dbReference type="SUPFAM" id="SSF52402">
    <property type="entry name" value="Adenine nucleotide alpha hydrolases-like"/>
    <property type="match status" value="1"/>
</dbReference>
<proteinExistence type="inferred from homology"/>
<keyword evidence="4" id="KW-1185">Reference proteome</keyword>